<dbReference type="RefSeq" id="WP_035903906.1">
    <property type="nucleotide sequence ID" value="NZ_AVPK01000003.1"/>
</dbReference>
<dbReference type="STRING" id="1385521.N803_11295"/>
<gene>
    <name evidence="3" type="ORF">N803_11295</name>
</gene>
<protein>
    <submittedName>
        <fullName evidence="3">Flp pilus assembly protein CpaB</fullName>
    </submittedName>
</protein>
<dbReference type="InterPro" id="IPR013974">
    <property type="entry name" value="SAF"/>
</dbReference>
<evidence type="ECO:0000256" key="1">
    <source>
        <dbReference type="SAM" id="Phobius"/>
    </source>
</evidence>
<organism evidence="3 4">
    <name type="scientific">Knoellia subterranea KCTC 19937</name>
    <dbReference type="NCBI Taxonomy" id="1385521"/>
    <lineage>
        <taxon>Bacteria</taxon>
        <taxon>Bacillati</taxon>
        <taxon>Actinomycetota</taxon>
        <taxon>Actinomycetes</taxon>
        <taxon>Micrococcales</taxon>
        <taxon>Intrasporangiaceae</taxon>
        <taxon>Knoellia</taxon>
    </lineage>
</organism>
<proteinExistence type="predicted"/>
<sequence>MNPRQRRGLVFMAISVLVALATFFVVTGYVSNVNSQVGSRVTVYRATKAIEPYTALSADNLEPVEVPERWVSKSSVLRMDDLQGRRVGFRLNAGSTVSGDMLIPSSSLKQDEREVAVNVNSVTGVAGRVRPGDRVDIYAVFAEVPGLPKTVKVLARDIRVVSIAGEQQVTKSDEQGVEEQSVIPVTLAVVPKVAMSLTYAANFAAEVRLVALPNDVGTNRNGEIDKFDASQLGGKAIPEGVDQ</sequence>
<dbReference type="Pfam" id="PF16976">
    <property type="entry name" value="RcpC"/>
    <property type="match status" value="1"/>
</dbReference>
<dbReference type="Proteomes" id="UP000030011">
    <property type="component" value="Unassembled WGS sequence"/>
</dbReference>
<dbReference type="Pfam" id="PF08666">
    <property type="entry name" value="SAF"/>
    <property type="match status" value="1"/>
</dbReference>
<evidence type="ECO:0000313" key="4">
    <source>
        <dbReference type="Proteomes" id="UP000030011"/>
    </source>
</evidence>
<dbReference type="AlphaFoldDB" id="A0A0A0JQJ2"/>
<reference evidence="3 4" key="1">
    <citation type="submission" date="2013-08" db="EMBL/GenBank/DDBJ databases">
        <title>The genome sequence of Knoellia subterranea.</title>
        <authorList>
            <person name="Zhu W."/>
            <person name="Wang G."/>
        </authorList>
    </citation>
    <scope>NUCLEOTIDE SEQUENCE [LARGE SCALE GENOMIC DNA]</scope>
    <source>
        <strain evidence="3 4">KCTC 19937</strain>
    </source>
</reference>
<keyword evidence="1" id="KW-0812">Transmembrane</keyword>
<evidence type="ECO:0000313" key="3">
    <source>
        <dbReference type="EMBL" id="KGN38307.1"/>
    </source>
</evidence>
<dbReference type="eggNOG" id="COG3745">
    <property type="taxonomic scope" value="Bacteria"/>
</dbReference>
<comment type="caution">
    <text evidence="3">The sequence shown here is derived from an EMBL/GenBank/DDBJ whole genome shotgun (WGS) entry which is preliminary data.</text>
</comment>
<dbReference type="EMBL" id="AVPK01000003">
    <property type="protein sequence ID" value="KGN38307.1"/>
    <property type="molecule type" value="Genomic_DNA"/>
</dbReference>
<keyword evidence="4" id="KW-1185">Reference proteome</keyword>
<feature type="domain" description="SAF" evidence="2">
    <location>
        <begin position="41"/>
        <end position="103"/>
    </location>
</feature>
<dbReference type="NCBIfam" id="TIGR03177">
    <property type="entry name" value="pilus_cpaB"/>
    <property type="match status" value="1"/>
</dbReference>
<evidence type="ECO:0000259" key="2">
    <source>
        <dbReference type="SMART" id="SM00858"/>
    </source>
</evidence>
<feature type="transmembrane region" description="Helical" evidence="1">
    <location>
        <begin position="9"/>
        <end position="30"/>
    </location>
</feature>
<keyword evidence="1" id="KW-1133">Transmembrane helix</keyword>
<dbReference type="InterPro" id="IPR017592">
    <property type="entry name" value="Pilus_assmbl_Flp-typ_CpaB"/>
</dbReference>
<dbReference type="OrthoDB" id="3468004at2"/>
<dbReference type="InterPro" id="IPR031571">
    <property type="entry name" value="RcpC_dom"/>
</dbReference>
<dbReference type="SMART" id="SM00858">
    <property type="entry name" value="SAF"/>
    <property type="match status" value="1"/>
</dbReference>
<accession>A0A0A0JQJ2</accession>
<dbReference type="CDD" id="cd11614">
    <property type="entry name" value="SAF_CpaB_FlgA_like"/>
    <property type="match status" value="1"/>
</dbReference>
<keyword evidence="1" id="KW-0472">Membrane</keyword>
<name>A0A0A0JQJ2_9MICO</name>